<dbReference type="InterPro" id="IPR050744">
    <property type="entry name" value="AI-2_Isomerase_LsrG"/>
</dbReference>
<evidence type="ECO:0000259" key="1">
    <source>
        <dbReference type="PROSITE" id="PS51725"/>
    </source>
</evidence>
<dbReference type="OrthoDB" id="9806189at2"/>
<dbReference type="InterPro" id="IPR007138">
    <property type="entry name" value="ABM_dom"/>
</dbReference>
<proteinExistence type="predicted"/>
<gene>
    <name evidence="2" type="ORF">SBA5_1010004</name>
</gene>
<accession>A0A2N9L2T6</accession>
<dbReference type="Pfam" id="PF03992">
    <property type="entry name" value="ABM"/>
    <property type="match status" value="1"/>
</dbReference>
<name>A0A2N9L2T6_9BACT</name>
<feature type="domain" description="ABM" evidence="1">
    <location>
        <begin position="2"/>
        <end position="91"/>
    </location>
</feature>
<dbReference type="Gene3D" id="3.30.70.100">
    <property type="match status" value="1"/>
</dbReference>
<evidence type="ECO:0000313" key="3">
    <source>
        <dbReference type="Proteomes" id="UP000239735"/>
    </source>
</evidence>
<dbReference type="PANTHER" id="PTHR33336">
    <property type="entry name" value="QUINOL MONOOXYGENASE YGIN-RELATED"/>
    <property type="match status" value="1"/>
</dbReference>
<evidence type="ECO:0000313" key="2">
    <source>
        <dbReference type="EMBL" id="SPE17521.1"/>
    </source>
</evidence>
<dbReference type="SUPFAM" id="SSF54909">
    <property type="entry name" value="Dimeric alpha+beta barrel"/>
    <property type="match status" value="1"/>
</dbReference>
<dbReference type="Proteomes" id="UP000239735">
    <property type="component" value="Unassembled WGS sequence"/>
</dbReference>
<sequence length="101" mass="11726">MLVVHVHVHVKPEMVAEFRRVTIENARASVQELGIARFDVIEQQDDATRFLLIEVYLTPEAVTAHRATNHYAKWRDAVEPMMAEPRQRTLYNAVFPDPEGW</sequence>
<organism evidence="2 3">
    <name type="scientific">Candidatus Sulfuritelmatomonas gaucii</name>
    <dbReference type="NCBI Taxonomy" id="2043161"/>
    <lineage>
        <taxon>Bacteria</taxon>
        <taxon>Pseudomonadati</taxon>
        <taxon>Acidobacteriota</taxon>
        <taxon>Terriglobia</taxon>
        <taxon>Terriglobales</taxon>
        <taxon>Acidobacteriaceae</taxon>
        <taxon>Candidatus Sulfuritelmatomonas</taxon>
    </lineage>
</organism>
<dbReference type="GO" id="GO:0016491">
    <property type="term" value="F:oxidoreductase activity"/>
    <property type="evidence" value="ECO:0007669"/>
    <property type="project" value="TreeGrafter"/>
</dbReference>
<dbReference type="PANTHER" id="PTHR33336:SF1">
    <property type="entry name" value="(4S)-4-HYDROXY-5-PHOSPHONOOXYPENTANE-2,3-DIONE ISOMERASE"/>
    <property type="match status" value="1"/>
</dbReference>
<dbReference type="AlphaFoldDB" id="A0A2N9L2T6"/>
<protein>
    <recommendedName>
        <fullName evidence="1">ABM domain-containing protein</fullName>
    </recommendedName>
</protein>
<dbReference type="PROSITE" id="PS51725">
    <property type="entry name" value="ABM"/>
    <property type="match status" value="1"/>
</dbReference>
<dbReference type="EMBL" id="OKRB01000004">
    <property type="protein sequence ID" value="SPE17521.1"/>
    <property type="molecule type" value="Genomic_DNA"/>
</dbReference>
<reference evidence="3" key="1">
    <citation type="submission" date="2018-02" db="EMBL/GenBank/DDBJ databases">
        <authorList>
            <person name="Hausmann B."/>
        </authorList>
    </citation>
    <scope>NUCLEOTIDE SEQUENCE [LARGE SCALE GENOMIC DNA]</scope>
    <source>
        <strain evidence="3">Peat soil MAG SbA5</strain>
    </source>
</reference>
<dbReference type="GO" id="GO:0005829">
    <property type="term" value="C:cytosol"/>
    <property type="evidence" value="ECO:0007669"/>
    <property type="project" value="TreeGrafter"/>
</dbReference>
<dbReference type="InterPro" id="IPR011008">
    <property type="entry name" value="Dimeric_a/b-barrel"/>
</dbReference>